<accession>A0A220UDW4</accession>
<sequence length="107" mass="11583">MAEHGDTPDFVPPTFSLALMGHLATGVVKAAAIALLLWVLGLTGVTKGVPAGTAIITAAVVMIAVAVVYWAALLTLERPWRDGDTRADIRAKYEQTKHMTREQFRPR</sequence>
<gene>
    <name evidence="2" type="ORF">CFK39_09990</name>
</gene>
<evidence type="ECO:0000256" key="1">
    <source>
        <dbReference type="SAM" id="Phobius"/>
    </source>
</evidence>
<dbReference type="AlphaFoldDB" id="A0A220UDW4"/>
<feature type="transmembrane region" description="Helical" evidence="1">
    <location>
        <begin position="20"/>
        <end position="40"/>
    </location>
</feature>
<keyword evidence="1" id="KW-1133">Transmembrane helix</keyword>
<proteinExistence type="predicted"/>
<keyword evidence="1" id="KW-0812">Transmembrane</keyword>
<name>A0A220UDW4_9MICO</name>
<reference evidence="3" key="1">
    <citation type="submission" date="2017-07" db="EMBL/GenBank/DDBJ databases">
        <title>Brachybacterium sp. VR2415.</title>
        <authorList>
            <person name="Tak E.J."/>
            <person name="Bae J.-W."/>
        </authorList>
    </citation>
    <scope>NUCLEOTIDE SEQUENCE [LARGE SCALE GENOMIC DNA]</scope>
    <source>
        <strain evidence="3">VR2415</strain>
    </source>
</reference>
<dbReference type="RefSeq" id="WP_089065333.1">
    <property type="nucleotide sequence ID" value="NZ_CP022316.1"/>
</dbReference>
<dbReference type="KEGG" id="brv:CFK39_09990"/>
<feature type="transmembrane region" description="Helical" evidence="1">
    <location>
        <begin position="52"/>
        <end position="72"/>
    </location>
</feature>
<evidence type="ECO:0000313" key="2">
    <source>
        <dbReference type="EMBL" id="ASK66092.1"/>
    </source>
</evidence>
<organism evidence="2 3">
    <name type="scientific">Brachybacterium avium</name>
    <dbReference type="NCBI Taxonomy" id="2017485"/>
    <lineage>
        <taxon>Bacteria</taxon>
        <taxon>Bacillati</taxon>
        <taxon>Actinomycetota</taxon>
        <taxon>Actinomycetes</taxon>
        <taxon>Micrococcales</taxon>
        <taxon>Dermabacteraceae</taxon>
        <taxon>Brachybacterium</taxon>
    </lineage>
</organism>
<dbReference type="EMBL" id="CP022316">
    <property type="protein sequence ID" value="ASK66092.1"/>
    <property type="molecule type" value="Genomic_DNA"/>
</dbReference>
<dbReference type="Proteomes" id="UP000198398">
    <property type="component" value="Chromosome"/>
</dbReference>
<evidence type="ECO:0000313" key="3">
    <source>
        <dbReference type="Proteomes" id="UP000198398"/>
    </source>
</evidence>
<keyword evidence="3" id="KW-1185">Reference proteome</keyword>
<protein>
    <submittedName>
        <fullName evidence="2">Uncharacterized protein</fullName>
    </submittedName>
</protein>
<keyword evidence="1" id="KW-0472">Membrane</keyword>